<evidence type="ECO:0000256" key="1">
    <source>
        <dbReference type="ARBA" id="ARBA00004123"/>
    </source>
</evidence>
<dbReference type="InterPro" id="IPR009057">
    <property type="entry name" value="Homeodomain-like_sf"/>
</dbReference>
<keyword evidence="2 3" id="KW-0371">Homeobox</keyword>
<protein>
    <recommendedName>
        <fullName evidence="4">Homeobox domain-containing protein</fullName>
    </recommendedName>
</protein>
<dbReference type="PANTHER" id="PTHR24323">
    <property type="entry name" value="CEH-10 HOMEODOMAIN-CONTAINING HOMOLOG"/>
    <property type="match status" value="1"/>
</dbReference>
<evidence type="ECO:0000313" key="6">
    <source>
        <dbReference type="Proteomes" id="UP000241769"/>
    </source>
</evidence>
<evidence type="ECO:0000259" key="4">
    <source>
        <dbReference type="PROSITE" id="PS50071"/>
    </source>
</evidence>
<dbReference type="Gene3D" id="1.10.10.60">
    <property type="entry name" value="Homeodomain-like"/>
    <property type="match status" value="1"/>
</dbReference>
<organism evidence="5 6">
    <name type="scientific">Planoprotostelium fungivorum</name>
    <dbReference type="NCBI Taxonomy" id="1890364"/>
    <lineage>
        <taxon>Eukaryota</taxon>
        <taxon>Amoebozoa</taxon>
        <taxon>Evosea</taxon>
        <taxon>Variosea</taxon>
        <taxon>Cavosteliida</taxon>
        <taxon>Cavosteliaceae</taxon>
        <taxon>Planoprotostelium</taxon>
    </lineage>
</organism>
<evidence type="ECO:0000313" key="5">
    <source>
        <dbReference type="EMBL" id="PRP86982.1"/>
    </source>
</evidence>
<accession>A0A2P6NSN8</accession>
<dbReference type="SUPFAM" id="SSF46689">
    <property type="entry name" value="Homeodomain-like"/>
    <property type="match status" value="1"/>
</dbReference>
<dbReference type="STRING" id="1890364.A0A2P6NSN8"/>
<dbReference type="PROSITE" id="PS50071">
    <property type="entry name" value="HOMEOBOX_2"/>
    <property type="match status" value="1"/>
</dbReference>
<dbReference type="GO" id="GO:0005634">
    <property type="term" value="C:nucleus"/>
    <property type="evidence" value="ECO:0007669"/>
    <property type="project" value="UniProtKB-SubCell"/>
</dbReference>
<dbReference type="Proteomes" id="UP000241769">
    <property type="component" value="Unassembled WGS sequence"/>
</dbReference>
<dbReference type="InterPro" id="IPR001356">
    <property type="entry name" value="HD"/>
</dbReference>
<dbReference type="SMART" id="SM00389">
    <property type="entry name" value="HOX"/>
    <property type="match status" value="1"/>
</dbReference>
<comment type="caution">
    <text evidence="5">The sequence shown here is derived from an EMBL/GenBank/DDBJ whole genome shotgun (WGS) entry which is preliminary data.</text>
</comment>
<gene>
    <name evidence="5" type="ORF">PROFUN_04964</name>
</gene>
<dbReference type="InterPro" id="IPR051775">
    <property type="entry name" value="Homeobox_domain"/>
</dbReference>
<feature type="domain" description="Homeobox" evidence="4">
    <location>
        <begin position="104"/>
        <end position="164"/>
    </location>
</feature>
<dbReference type="AlphaFoldDB" id="A0A2P6NSN8"/>
<dbReference type="EMBL" id="MDYQ01000024">
    <property type="protein sequence ID" value="PRP86982.1"/>
    <property type="molecule type" value="Genomic_DNA"/>
</dbReference>
<evidence type="ECO:0000256" key="3">
    <source>
        <dbReference type="RuleBase" id="RU000682"/>
    </source>
</evidence>
<name>A0A2P6NSN8_9EUKA</name>
<dbReference type="InParanoid" id="A0A2P6NSN8"/>
<comment type="subcellular location">
    <subcellularLocation>
        <location evidence="1 2 3">Nucleus</location>
    </subcellularLocation>
</comment>
<dbReference type="GO" id="GO:0000976">
    <property type="term" value="F:transcription cis-regulatory region binding"/>
    <property type="evidence" value="ECO:0007669"/>
    <property type="project" value="TreeGrafter"/>
</dbReference>
<evidence type="ECO:0000256" key="2">
    <source>
        <dbReference type="PROSITE-ProRule" id="PRU00108"/>
    </source>
</evidence>
<feature type="DNA-binding region" description="Homeobox" evidence="2">
    <location>
        <begin position="106"/>
        <end position="165"/>
    </location>
</feature>
<dbReference type="GO" id="GO:0006355">
    <property type="term" value="P:regulation of DNA-templated transcription"/>
    <property type="evidence" value="ECO:0007669"/>
    <property type="project" value="TreeGrafter"/>
</dbReference>
<dbReference type="PANTHER" id="PTHR24323:SF7">
    <property type="entry name" value="HOMEOBOX DOMAIN-CONTAINING PROTEIN"/>
    <property type="match status" value="1"/>
</dbReference>
<proteinExistence type="predicted"/>
<reference evidence="5 6" key="1">
    <citation type="journal article" date="2018" name="Genome Biol. Evol.">
        <title>Multiple Roots of Fruiting Body Formation in Amoebozoa.</title>
        <authorList>
            <person name="Hillmann F."/>
            <person name="Forbes G."/>
            <person name="Novohradska S."/>
            <person name="Ferling I."/>
            <person name="Riege K."/>
            <person name="Groth M."/>
            <person name="Westermann M."/>
            <person name="Marz M."/>
            <person name="Spaller T."/>
            <person name="Winckler T."/>
            <person name="Schaap P."/>
            <person name="Glockner G."/>
        </authorList>
    </citation>
    <scope>NUCLEOTIDE SEQUENCE [LARGE SCALE GENOMIC DNA]</scope>
    <source>
        <strain evidence="5 6">Jena</strain>
    </source>
</reference>
<keyword evidence="2 3" id="KW-0238">DNA-binding</keyword>
<keyword evidence="6" id="KW-1185">Reference proteome</keyword>
<keyword evidence="2 3" id="KW-0539">Nucleus</keyword>
<dbReference type="CDD" id="cd00086">
    <property type="entry name" value="homeodomain"/>
    <property type="match status" value="1"/>
</dbReference>
<dbReference type="Pfam" id="PF00046">
    <property type="entry name" value="Homeodomain"/>
    <property type="match status" value="1"/>
</dbReference>
<sequence length="192" mass="22704">MILESIKRREAVAVWCNIFRISFSSVGRRRHTVEDMLAVTDTLSTTYELLCSHLSWSQCELPTQPQMNISSIISPFNFPDRAAVQPRVFFYDPSVENNKQQKTDCKKSPRRAFTARQKEELNRFYLRSPYPSFEEREQLASRFKTSSRQIQVWFQNQRSRWEKLSSITLNTSRVERTVEGFEVTTCRKMKKT</sequence>